<dbReference type="eggNOG" id="COG3266">
    <property type="taxonomic scope" value="Bacteria"/>
</dbReference>
<accession>E8R2Z8</accession>
<feature type="compositionally biased region" description="Low complexity" evidence="1">
    <location>
        <begin position="74"/>
        <end position="100"/>
    </location>
</feature>
<reference key="1">
    <citation type="submission" date="2010-11" db="EMBL/GenBank/DDBJ databases">
        <title>The complete sequence of chromosome of Isophaera pallida ATCC 43644.</title>
        <authorList>
            <consortium name="US DOE Joint Genome Institute (JGI-PGF)"/>
            <person name="Lucas S."/>
            <person name="Copeland A."/>
            <person name="Lapidus A."/>
            <person name="Bruce D."/>
            <person name="Goodwin L."/>
            <person name="Pitluck S."/>
            <person name="Kyrpides N."/>
            <person name="Mavromatis K."/>
            <person name="Pagani I."/>
            <person name="Ivanova N."/>
            <person name="Saunders E."/>
            <person name="Brettin T."/>
            <person name="Detter J.C."/>
            <person name="Han C."/>
            <person name="Tapia R."/>
            <person name="Land M."/>
            <person name="Hauser L."/>
            <person name="Markowitz V."/>
            <person name="Cheng J.-F."/>
            <person name="Hugenholtz P."/>
            <person name="Woyke T."/>
            <person name="Wu D."/>
            <person name="Eisen J.A."/>
        </authorList>
    </citation>
    <scope>NUCLEOTIDE SEQUENCE</scope>
    <source>
        <strain>ATCC 43644</strain>
    </source>
</reference>
<dbReference type="EMBL" id="CP002353">
    <property type="protein sequence ID" value="ADV61502.1"/>
    <property type="molecule type" value="Genomic_DNA"/>
</dbReference>
<dbReference type="KEGG" id="ipa:Isop_0913"/>
<evidence type="ECO:0000256" key="1">
    <source>
        <dbReference type="SAM" id="MobiDB-lite"/>
    </source>
</evidence>
<dbReference type="Proteomes" id="UP000008631">
    <property type="component" value="Chromosome"/>
</dbReference>
<gene>
    <name evidence="2" type="ordered locus">Isop_0913</name>
</gene>
<feature type="compositionally biased region" description="Polar residues" evidence="1">
    <location>
        <begin position="111"/>
        <end position="124"/>
    </location>
</feature>
<organism evidence="2 3">
    <name type="scientific">Isosphaera pallida (strain ATCC 43644 / DSM 9630 / IS1B)</name>
    <dbReference type="NCBI Taxonomy" id="575540"/>
    <lineage>
        <taxon>Bacteria</taxon>
        <taxon>Pseudomonadati</taxon>
        <taxon>Planctomycetota</taxon>
        <taxon>Planctomycetia</taxon>
        <taxon>Isosphaerales</taxon>
        <taxon>Isosphaeraceae</taxon>
        <taxon>Isosphaera</taxon>
    </lineage>
</organism>
<keyword evidence="3" id="KW-1185">Reference proteome</keyword>
<dbReference type="HOGENOM" id="CLU_436648_0_0_0"/>
<protein>
    <submittedName>
        <fullName evidence="2">Uncharacterized protein</fullName>
    </submittedName>
</protein>
<proteinExistence type="predicted"/>
<dbReference type="InParanoid" id="E8R2Z8"/>
<sequence>MSRLLHDPTTGKPARRGFLVWLWLICLMGLGFAPAVIPWGSGRAWGQTTDSSSQPAPAPASPSHGEAVVKSLDQPSASGSSQPPATTSSGTQPPSSGGTSDPVGDTARKSLGSSAPKTTTSAAQPKTPAVDPSQEATEFRSDKPVPPIQPEADDLFKRMIEAHRELQTFTVAWQTILNEPLQPPVASVAVMAMDRPHGRISVQRGGMRLLQVEDRLIWATRGVCQVSRGAPTPPSYESLSDPRFGPDRIFGRILIDGPLRMTMILALSESPRDQLLNVIRRPGKPAVRAVGMRLEQDYTTATGKRYHTLRFLNALGRDWRVLVDPETLRIVAYQRIVNLETNGWSDFPADFGSFQFQLLKESTQSPDPRFFESNDLPGTPFGDVLGELEIQSLKLLEDPTKPLTRENFRIVFQPERLLRIERLSDGFLVKTPAVNAYKILTLNEPGPDALRFTIKEPIQLGDNLPTRIGSSINEEGELVEATMEVTPDLLRNYRVVFFFWSGDDKEEVTTRPLQEMLNTDLLKRYENNPLPLRFVVACVSSGVTTEEQLLEILDKRRISLFEKGEDKVWLVVGNTTNLQEALGVRDAVMPVIIGLDERNRIRFRQDGYRPNKEKELADQITLLMGN</sequence>
<dbReference type="AlphaFoldDB" id="E8R2Z8"/>
<evidence type="ECO:0000313" key="2">
    <source>
        <dbReference type="EMBL" id="ADV61502.1"/>
    </source>
</evidence>
<name>E8R2Z8_ISOPI</name>
<reference evidence="2 3" key="2">
    <citation type="journal article" date="2011" name="Stand. Genomic Sci.">
        <title>Complete genome sequence of Isosphaera pallida type strain (IS1B).</title>
        <authorList>
            <consortium name="US DOE Joint Genome Institute (JGI-PGF)"/>
            <person name="Goker M."/>
            <person name="Cleland D."/>
            <person name="Saunders E."/>
            <person name="Lapidus A."/>
            <person name="Nolan M."/>
            <person name="Lucas S."/>
            <person name="Hammon N."/>
            <person name="Deshpande S."/>
            <person name="Cheng J.F."/>
            <person name="Tapia R."/>
            <person name="Han C."/>
            <person name="Goodwin L."/>
            <person name="Pitluck S."/>
            <person name="Liolios K."/>
            <person name="Pagani I."/>
            <person name="Ivanova N."/>
            <person name="Mavromatis K."/>
            <person name="Pati A."/>
            <person name="Chen A."/>
            <person name="Palaniappan K."/>
            <person name="Land M."/>
            <person name="Hauser L."/>
            <person name="Chang Y.J."/>
            <person name="Jeffries C.D."/>
            <person name="Detter J.C."/>
            <person name="Beck B."/>
            <person name="Woyke T."/>
            <person name="Bristow J."/>
            <person name="Eisen J.A."/>
            <person name="Markowitz V."/>
            <person name="Hugenholtz P."/>
            <person name="Kyrpides N.C."/>
            <person name="Klenk H.P."/>
        </authorList>
    </citation>
    <scope>NUCLEOTIDE SEQUENCE [LARGE SCALE GENOMIC DNA]</scope>
    <source>
        <strain evidence="3">ATCC 43644 / DSM 9630 / IS1B</strain>
    </source>
</reference>
<feature type="region of interest" description="Disordered" evidence="1">
    <location>
        <begin position="45"/>
        <end position="150"/>
    </location>
</feature>
<evidence type="ECO:0000313" key="3">
    <source>
        <dbReference type="Proteomes" id="UP000008631"/>
    </source>
</evidence>